<dbReference type="OrthoDB" id="8596496at2"/>
<gene>
    <name evidence="3" type="ORF">S2091_1471</name>
</gene>
<dbReference type="InterPro" id="IPR056746">
    <property type="entry name" value="SPAN_dom"/>
</dbReference>
<name>A0A2S9H1K8_9BURK</name>
<dbReference type="EMBL" id="PUGF01000005">
    <property type="protein sequence ID" value="PRC93862.1"/>
    <property type="molecule type" value="Genomic_DNA"/>
</dbReference>
<dbReference type="Proteomes" id="UP000237839">
    <property type="component" value="Unassembled WGS sequence"/>
</dbReference>
<feature type="compositionally biased region" description="Basic and acidic residues" evidence="1">
    <location>
        <begin position="267"/>
        <end position="285"/>
    </location>
</feature>
<feature type="region of interest" description="Disordered" evidence="1">
    <location>
        <begin position="170"/>
        <end position="236"/>
    </location>
</feature>
<feature type="compositionally biased region" description="Basic and acidic residues" evidence="1">
    <location>
        <begin position="405"/>
        <end position="422"/>
    </location>
</feature>
<dbReference type="RefSeq" id="WP_105531142.1">
    <property type="nucleotide sequence ID" value="NZ_PUGF01000005.1"/>
</dbReference>
<evidence type="ECO:0000313" key="3">
    <source>
        <dbReference type="EMBL" id="PRC93862.1"/>
    </source>
</evidence>
<evidence type="ECO:0000313" key="4">
    <source>
        <dbReference type="Proteomes" id="UP000237839"/>
    </source>
</evidence>
<protein>
    <recommendedName>
        <fullName evidence="2">Surface presentation of antigen domain-containing protein</fullName>
    </recommendedName>
</protein>
<feature type="domain" description="Surface presentation of antigen" evidence="2">
    <location>
        <begin position="343"/>
        <end position="427"/>
    </location>
</feature>
<feature type="compositionally biased region" description="Basic and acidic residues" evidence="1">
    <location>
        <begin position="170"/>
        <end position="182"/>
    </location>
</feature>
<proteinExistence type="predicted"/>
<dbReference type="AlphaFoldDB" id="A0A2S9H1K8"/>
<accession>A0A2S9H1K8</accession>
<reference evidence="3 4" key="1">
    <citation type="submission" date="2018-02" db="EMBL/GenBank/DDBJ databases">
        <title>Solimicrobium silvestre gen. nov., sp. nov., isolated from alpine forest soil.</title>
        <authorList>
            <person name="Margesin R."/>
            <person name="Albuquerque L."/>
            <person name="Zhang D.-C."/>
            <person name="Froufe H.J.C."/>
            <person name="Severino R."/>
            <person name="Roxo I."/>
            <person name="Egas C."/>
            <person name="Da Costa M.S."/>
        </authorList>
    </citation>
    <scope>NUCLEOTIDE SEQUENCE [LARGE SCALE GENOMIC DNA]</scope>
    <source>
        <strain evidence="3 4">S20-91</strain>
    </source>
</reference>
<feature type="compositionally biased region" description="Polar residues" evidence="1">
    <location>
        <begin position="310"/>
        <end position="328"/>
    </location>
</feature>
<feature type="region of interest" description="Disordered" evidence="1">
    <location>
        <begin position="291"/>
        <end position="337"/>
    </location>
</feature>
<keyword evidence="4" id="KW-1185">Reference proteome</keyword>
<evidence type="ECO:0000259" key="2">
    <source>
        <dbReference type="Pfam" id="PF02510"/>
    </source>
</evidence>
<feature type="region of interest" description="Disordered" evidence="1">
    <location>
        <begin position="267"/>
        <end position="286"/>
    </location>
</feature>
<comment type="caution">
    <text evidence="3">The sequence shown here is derived from an EMBL/GenBank/DDBJ whole genome shotgun (WGS) entry which is preliminary data.</text>
</comment>
<feature type="compositionally biased region" description="Polar residues" evidence="1">
    <location>
        <begin position="227"/>
        <end position="236"/>
    </location>
</feature>
<feature type="compositionally biased region" description="Polar residues" evidence="1">
    <location>
        <begin position="189"/>
        <end position="218"/>
    </location>
</feature>
<feature type="region of interest" description="Disordered" evidence="1">
    <location>
        <begin position="390"/>
        <end position="428"/>
    </location>
</feature>
<organism evidence="3 4">
    <name type="scientific">Solimicrobium silvestre</name>
    <dbReference type="NCBI Taxonomy" id="2099400"/>
    <lineage>
        <taxon>Bacteria</taxon>
        <taxon>Pseudomonadati</taxon>
        <taxon>Pseudomonadota</taxon>
        <taxon>Betaproteobacteria</taxon>
        <taxon>Burkholderiales</taxon>
        <taxon>Oxalobacteraceae</taxon>
        <taxon>Solimicrobium</taxon>
    </lineage>
</organism>
<sequence>MVEIRSGNALSGACAIPEQDVLNLQDRLTQKSKHDHHDSEQVESVDPFLWPFQEILPPLGLQENVGVAPARPEVGASPGRYATDTRPEAREALLDWSLHSQPQALNVLTKGAFVLSDSKASPSPGQLKQIVSQTGGVTAEVATAIVGGVLDHLSDQPMKKLPTYLRAEEFPRTADTGHKGTVADDGELQSRSSPIVVQQQSRQGSALTTPATARQESPTEALPDSKTPPSSGNLTQVVSYTGGVTAEVVADIVGRVLDDLTDRTLTKSSEYPRAEETPRTAEARRKAATVFSADDGQLQGRPSPIEVQQKGRQSSVLTTPATVRQESPTVHPGRMGTSDRVVQNSWVYKFRSWGKEHAVTILSTLGSSPQLLSSLTLQPTSALVEQRLNAHGDMPGSSDQWVFQDHGDERRQQQDARHQYREQEEDES</sequence>
<evidence type="ECO:0000256" key="1">
    <source>
        <dbReference type="SAM" id="MobiDB-lite"/>
    </source>
</evidence>
<dbReference type="Pfam" id="PF02510">
    <property type="entry name" value="SPAN"/>
    <property type="match status" value="1"/>
</dbReference>